<keyword evidence="2" id="KW-1185">Reference proteome</keyword>
<accession>A0ABT4BWL6</accession>
<dbReference type="RefSeq" id="WP_268059326.1">
    <property type="nucleotide sequence ID" value="NZ_JAPOHA010000020.1"/>
</dbReference>
<dbReference type="Proteomes" id="UP001082703">
    <property type="component" value="Unassembled WGS sequence"/>
</dbReference>
<protein>
    <recommendedName>
        <fullName evidence="3">NlpC/P60 domain-containing protein</fullName>
    </recommendedName>
</protein>
<dbReference type="EMBL" id="JAPOHA010000020">
    <property type="protein sequence ID" value="MCY1715289.1"/>
    <property type="molecule type" value="Genomic_DNA"/>
</dbReference>
<proteinExistence type="predicted"/>
<evidence type="ECO:0008006" key="3">
    <source>
        <dbReference type="Google" id="ProtNLM"/>
    </source>
</evidence>
<name>A0ABT4BWL6_9FIRM</name>
<dbReference type="InterPro" id="IPR038765">
    <property type="entry name" value="Papain-like_cys_pep_sf"/>
</dbReference>
<comment type="caution">
    <text evidence="1">The sequence shown here is derived from an EMBL/GenBank/DDBJ whole genome shotgun (WGS) entry which is preliminary data.</text>
</comment>
<sequence length="365" mass="40839">MFRIRYSIPRRRWKTRSGGRIVLLFFCVLLLFFFLKNCNAQRETRRDYALNTVSRDFEPLVTSVFLRQKTGDSVNTQLLYAAYITLFDNPAYGDKAGVRQRLLRCFYTEGKDGPVPITDSGRIFDSIQAEFSTTVDDKQRRDIVNLSKELSPGFLNSADLLRKNLKSGDGTKNNIGLVNFAWNALCCKSGYVYGAAGQTIDRSFLNQQKSRFAGVERAGLTKEQTDSILLRFGGRPGFDCGGLIKAYSWLDESTGEILRGRPDGIPDSTANDLYALADVKGNISEMPETPGLGVHKDGHVGIYIGGDEVIEAEGNNFGVVKTRLWGRGWEHYFRVPAITYVQSGTYQIRDHKVVLCDGKIVNPPV</sequence>
<gene>
    <name evidence="1" type="ORF">OUY18_13620</name>
</gene>
<organism evidence="1 2">
    <name type="scientific">Caproiciproducens galactitolivorans</name>
    <dbReference type="NCBI Taxonomy" id="642589"/>
    <lineage>
        <taxon>Bacteria</taxon>
        <taxon>Bacillati</taxon>
        <taxon>Bacillota</taxon>
        <taxon>Clostridia</taxon>
        <taxon>Eubacteriales</taxon>
        <taxon>Acutalibacteraceae</taxon>
        <taxon>Caproiciproducens</taxon>
    </lineage>
</organism>
<dbReference type="SUPFAM" id="SSF54001">
    <property type="entry name" value="Cysteine proteinases"/>
    <property type="match status" value="1"/>
</dbReference>
<evidence type="ECO:0000313" key="1">
    <source>
        <dbReference type="EMBL" id="MCY1715289.1"/>
    </source>
</evidence>
<dbReference type="Gene3D" id="3.90.1720.10">
    <property type="entry name" value="endopeptidase domain like (from Nostoc punctiforme)"/>
    <property type="match status" value="1"/>
</dbReference>
<evidence type="ECO:0000313" key="2">
    <source>
        <dbReference type="Proteomes" id="UP001082703"/>
    </source>
</evidence>
<reference evidence="1 2" key="1">
    <citation type="submission" date="2022-11" db="EMBL/GenBank/DDBJ databases">
        <authorList>
            <person name="Caiyu Z."/>
        </authorList>
    </citation>
    <scope>NUCLEOTIDE SEQUENCE [LARGE SCALE GENOMIC DNA]</scope>
    <source>
        <strain evidence="1 2">YR-4</strain>
    </source>
</reference>